<dbReference type="PANTHER" id="PTHR45661">
    <property type="entry name" value="SURFACE ANTIGEN"/>
    <property type="match status" value="1"/>
</dbReference>
<dbReference type="InterPro" id="IPR032675">
    <property type="entry name" value="LRR_dom_sf"/>
</dbReference>
<dbReference type="PROSITE" id="PS51257">
    <property type="entry name" value="PROKAR_LIPOPROTEIN"/>
    <property type="match status" value="1"/>
</dbReference>
<feature type="signal peptide" evidence="1">
    <location>
        <begin position="1"/>
        <end position="23"/>
    </location>
</feature>
<organism evidence="2 3">
    <name type="scientific">Candidatus Gallimonas gallistercoris</name>
    <dbReference type="NCBI Taxonomy" id="2838602"/>
    <lineage>
        <taxon>Bacteria</taxon>
        <taxon>Bacillati</taxon>
        <taxon>Bacillota</taxon>
        <taxon>Clostridia</taxon>
        <taxon>Candidatus Gallimonas</taxon>
    </lineage>
</organism>
<evidence type="ECO:0000256" key="1">
    <source>
        <dbReference type="SAM" id="SignalP"/>
    </source>
</evidence>
<comment type="caution">
    <text evidence="2">The sequence shown here is derived from an EMBL/GenBank/DDBJ whole genome shotgun (WGS) entry which is preliminary data.</text>
</comment>
<dbReference type="EMBL" id="DXAJ01000034">
    <property type="protein sequence ID" value="HJA02163.1"/>
    <property type="molecule type" value="Genomic_DNA"/>
</dbReference>
<evidence type="ECO:0000313" key="2">
    <source>
        <dbReference type="EMBL" id="HJA02163.1"/>
    </source>
</evidence>
<accession>A0A9D2KGH1</accession>
<gene>
    <name evidence="2" type="ORF">H9797_02140</name>
</gene>
<dbReference type="Proteomes" id="UP000824221">
    <property type="component" value="Unassembled WGS sequence"/>
</dbReference>
<sequence length="457" mass="48323">MMKKHGIVLLAMAAAALGLAAFAACGLAACNDTGDTPGGDTPGGNVPGGNAGNEYLVFETLADGSLQVSADSGKEMPEEIVIPSEYEGKPVTAVKAQGFALNRAEGLERVVIPEGVKSIGENAFYNLITLESAVLPDSLIEMGMYAFAGCTALQDIEFGSGLSIIPVGAFGGCAIASLTLPETVTDIYFDAFRGCRELTGVTLPDSVTYLGSSVFAECEALTEVTLPKGLTSIENATFKDCGSLTKIEIPAGVKSIGSSAFEGCALKEVVLPDGVERIGDRAFYYCDELASVVFPDSISEMGMDVLFSTAYYDNEANWKDGVLFAGCHLLDADRVTGEGYTVPKGTRTIAGGAFDLSGSLKKGIVLNEELVYLGREAFKGCAFEEIAIPESVTTIEADAFFGCDELERVVFEDPENWTRYMTPEDVREPVPAAELADPTGAAVLLKDSYRLFTLEKQ</sequence>
<evidence type="ECO:0000313" key="3">
    <source>
        <dbReference type="Proteomes" id="UP000824221"/>
    </source>
</evidence>
<proteinExistence type="predicted"/>
<dbReference type="Pfam" id="PF13306">
    <property type="entry name" value="LRR_5"/>
    <property type="match status" value="2"/>
</dbReference>
<dbReference type="PANTHER" id="PTHR45661:SF3">
    <property type="entry name" value="IG-LIKE DOMAIN-CONTAINING PROTEIN"/>
    <property type="match status" value="1"/>
</dbReference>
<keyword evidence="1" id="KW-0732">Signal</keyword>
<name>A0A9D2KGH1_9FIRM</name>
<reference evidence="2" key="1">
    <citation type="journal article" date="2021" name="PeerJ">
        <title>Extensive microbial diversity within the chicken gut microbiome revealed by metagenomics and culture.</title>
        <authorList>
            <person name="Gilroy R."/>
            <person name="Ravi A."/>
            <person name="Getino M."/>
            <person name="Pursley I."/>
            <person name="Horton D.L."/>
            <person name="Alikhan N.F."/>
            <person name="Baker D."/>
            <person name="Gharbi K."/>
            <person name="Hall N."/>
            <person name="Watson M."/>
            <person name="Adriaenssens E.M."/>
            <person name="Foster-Nyarko E."/>
            <person name="Jarju S."/>
            <person name="Secka A."/>
            <person name="Antonio M."/>
            <person name="Oren A."/>
            <person name="Chaudhuri R.R."/>
            <person name="La Ragione R."/>
            <person name="Hildebrand F."/>
            <person name="Pallen M.J."/>
        </authorList>
    </citation>
    <scope>NUCLEOTIDE SEQUENCE</scope>
    <source>
        <strain evidence="2">CHK156-179</strain>
    </source>
</reference>
<reference evidence="2" key="2">
    <citation type="submission" date="2021-04" db="EMBL/GenBank/DDBJ databases">
        <authorList>
            <person name="Gilroy R."/>
        </authorList>
    </citation>
    <scope>NUCLEOTIDE SEQUENCE</scope>
    <source>
        <strain evidence="2">CHK156-179</strain>
    </source>
</reference>
<dbReference type="SUPFAM" id="SSF52058">
    <property type="entry name" value="L domain-like"/>
    <property type="match status" value="1"/>
</dbReference>
<feature type="chain" id="PRO_5038854659" evidence="1">
    <location>
        <begin position="24"/>
        <end position="457"/>
    </location>
</feature>
<dbReference type="InterPro" id="IPR053139">
    <property type="entry name" value="Surface_bspA-like"/>
</dbReference>
<dbReference type="InterPro" id="IPR026906">
    <property type="entry name" value="LRR_5"/>
</dbReference>
<dbReference type="AlphaFoldDB" id="A0A9D2KGH1"/>
<dbReference type="Gene3D" id="3.80.10.10">
    <property type="entry name" value="Ribonuclease Inhibitor"/>
    <property type="match status" value="2"/>
</dbReference>
<protein>
    <submittedName>
        <fullName evidence="2">Leucine-rich repeat domain-containing protein</fullName>
    </submittedName>
</protein>